<dbReference type="RefSeq" id="WP_147040216.1">
    <property type="nucleotide sequence ID" value="NZ_BJUW01000014.1"/>
</dbReference>
<comment type="caution">
    <text evidence="3">The sequence shown here is derived from an EMBL/GenBank/DDBJ whole genome shotgun (WGS) entry which is preliminary data.</text>
</comment>
<keyword evidence="4" id="KW-1185">Reference proteome</keyword>
<dbReference type="Proteomes" id="UP000321225">
    <property type="component" value="Unassembled WGS sequence"/>
</dbReference>
<dbReference type="GO" id="GO:0071949">
    <property type="term" value="F:FAD binding"/>
    <property type="evidence" value="ECO:0007669"/>
    <property type="project" value="InterPro"/>
</dbReference>
<reference evidence="3 4" key="1">
    <citation type="submission" date="2019-07" db="EMBL/GenBank/DDBJ databases">
        <title>Whole genome shotgun sequence of Microbacterium aerolatum NBRC 103071.</title>
        <authorList>
            <person name="Hosoyama A."/>
            <person name="Uohara A."/>
            <person name="Ohji S."/>
            <person name="Ichikawa N."/>
        </authorList>
    </citation>
    <scope>NUCLEOTIDE SEQUENCE [LARGE SCALE GENOMIC DNA]</scope>
    <source>
        <strain evidence="3 4">NBRC 103071</strain>
    </source>
</reference>
<gene>
    <name evidence="3" type="ORF">MAE01_26930</name>
</gene>
<evidence type="ECO:0000313" key="4">
    <source>
        <dbReference type="Proteomes" id="UP000321225"/>
    </source>
</evidence>
<evidence type="ECO:0000313" key="3">
    <source>
        <dbReference type="EMBL" id="GEK87517.1"/>
    </source>
</evidence>
<dbReference type="InterPro" id="IPR002938">
    <property type="entry name" value="FAD-bd"/>
</dbReference>
<dbReference type="PANTHER" id="PTHR43476">
    <property type="entry name" value="3-(3-HYDROXY-PHENYL)PROPIONATE/3-HYDROXYCINNAMIC ACID HYDROXYLASE"/>
    <property type="match status" value="1"/>
</dbReference>
<sequence length="368" mass="39815">MPDHDVAIVGAGPVGLLLGCLLAARGIDVAVFEAREGVDDRSRAIGIHPPGQAALDAAGIGAQVGEEALALDGGEVICDGRVLASLSFDRRRVLILPQHRTDALLRQRLSRLREGALNQGRRVTRVHEEGDVARLSFEDAPDITASFVVAADGVRSGIRRQLGIGWRQRPGSGWYAMVDLPGTGVEPRAQLHCERDGLVESFPLADGGRRWVVSDPRRALGEATAFSSAIRGRTGIRLELPGGMQPTLFRAGQHRATRLVAGRIVLLGDAAHETSPIGGQGMNLGWAAAVRLAPALERSLRRRHPDFTDYERRTLRAAARAQRRSFFYMTMGRPARGPALFARNVLIRTLGTRPLRPRAADMITMRGG</sequence>
<dbReference type="InterPro" id="IPR036188">
    <property type="entry name" value="FAD/NAD-bd_sf"/>
</dbReference>
<organism evidence="3 4">
    <name type="scientific">Microbacterium aerolatum</name>
    <dbReference type="NCBI Taxonomy" id="153731"/>
    <lineage>
        <taxon>Bacteria</taxon>
        <taxon>Bacillati</taxon>
        <taxon>Actinomycetota</taxon>
        <taxon>Actinomycetes</taxon>
        <taxon>Micrococcales</taxon>
        <taxon>Microbacteriaceae</taxon>
        <taxon>Microbacterium</taxon>
    </lineage>
</organism>
<name>A0A511APB2_9MICO</name>
<dbReference type="PANTHER" id="PTHR43476:SF3">
    <property type="entry name" value="FAD-BINDING MONOOXYGENASE"/>
    <property type="match status" value="1"/>
</dbReference>
<dbReference type="GO" id="GO:0019622">
    <property type="term" value="P:3-(3-hydroxy)phenylpropionate catabolic process"/>
    <property type="evidence" value="ECO:0007669"/>
    <property type="project" value="TreeGrafter"/>
</dbReference>
<protein>
    <submittedName>
        <fullName evidence="3">Oxidoreductase</fullName>
    </submittedName>
</protein>
<dbReference type="OrthoDB" id="4246007at2"/>
<dbReference type="InterPro" id="IPR050631">
    <property type="entry name" value="PheA/TfdB_FAD_monoxygenase"/>
</dbReference>
<accession>A0A511APB2</accession>
<dbReference type="AlphaFoldDB" id="A0A511APB2"/>
<dbReference type="Pfam" id="PF01494">
    <property type="entry name" value="FAD_binding_3"/>
    <property type="match status" value="1"/>
</dbReference>
<dbReference type="Gene3D" id="3.50.50.60">
    <property type="entry name" value="FAD/NAD(P)-binding domain"/>
    <property type="match status" value="1"/>
</dbReference>
<dbReference type="GO" id="GO:0008688">
    <property type="term" value="F:3-(3-hydroxyphenyl)propionate hydroxylase activity"/>
    <property type="evidence" value="ECO:0007669"/>
    <property type="project" value="TreeGrafter"/>
</dbReference>
<dbReference type="Gene3D" id="3.30.70.2450">
    <property type="match status" value="1"/>
</dbReference>
<evidence type="ECO:0000259" key="2">
    <source>
        <dbReference type="Pfam" id="PF01494"/>
    </source>
</evidence>
<keyword evidence="1" id="KW-0560">Oxidoreductase</keyword>
<proteinExistence type="predicted"/>
<dbReference type="EMBL" id="BJUW01000014">
    <property type="protein sequence ID" value="GEK87517.1"/>
    <property type="molecule type" value="Genomic_DNA"/>
</dbReference>
<evidence type="ECO:0000256" key="1">
    <source>
        <dbReference type="ARBA" id="ARBA00023002"/>
    </source>
</evidence>
<feature type="domain" description="FAD-binding" evidence="2">
    <location>
        <begin position="4"/>
        <end position="324"/>
    </location>
</feature>
<dbReference type="SUPFAM" id="SSF51905">
    <property type="entry name" value="FAD/NAD(P)-binding domain"/>
    <property type="match status" value="1"/>
</dbReference>
<dbReference type="PRINTS" id="PR00420">
    <property type="entry name" value="RNGMNOXGNASE"/>
</dbReference>